<evidence type="ECO:0000313" key="1">
    <source>
        <dbReference type="EMBL" id="KAB8028095.1"/>
    </source>
</evidence>
<evidence type="ECO:0000313" key="2">
    <source>
        <dbReference type="Proteomes" id="UP000442694"/>
    </source>
</evidence>
<name>A0A833JB55_9BACT</name>
<gene>
    <name evidence="1" type="ORF">GCL57_13675</name>
</gene>
<reference evidence="1 2" key="1">
    <citation type="submission" date="2019-10" db="EMBL/GenBank/DDBJ databases">
        <title>New genus of Silvanigrellaceae.</title>
        <authorList>
            <person name="Pitt A."/>
            <person name="Hahn M.W."/>
        </authorList>
    </citation>
    <scope>NUCLEOTIDE SEQUENCE [LARGE SCALE GENOMIC DNA]</scope>
    <source>
        <strain evidence="1 2">33A1-SZDP</strain>
    </source>
</reference>
<dbReference type="Pfam" id="PF11308">
    <property type="entry name" value="Glyco_hydro_129"/>
    <property type="match status" value="1"/>
</dbReference>
<comment type="caution">
    <text evidence="1">The sequence shown here is derived from an EMBL/GenBank/DDBJ whole genome shotgun (WGS) entry which is preliminary data.</text>
</comment>
<protein>
    <recommendedName>
        <fullName evidence="3">Glycosyl hydrolase family 101</fullName>
    </recommendedName>
</protein>
<keyword evidence="2" id="KW-1185">Reference proteome</keyword>
<dbReference type="EMBL" id="WFLN01000010">
    <property type="protein sequence ID" value="KAB8028095.1"/>
    <property type="molecule type" value="Genomic_DNA"/>
</dbReference>
<dbReference type="AlphaFoldDB" id="A0A833JB55"/>
<accession>A0A833JB55</accession>
<dbReference type="InterPro" id="IPR021459">
    <property type="entry name" value="GH101-related"/>
</dbReference>
<organism evidence="1 2">
    <name type="scientific">Fluviispira multicolorata</name>
    <dbReference type="NCBI Taxonomy" id="2654512"/>
    <lineage>
        <taxon>Bacteria</taxon>
        <taxon>Pseudomonadati</taxon>
        <taxon>Bdellovibrionota</taxon>
        <taxon>Oligoflexia</taxon>
        <taxon>Silvanigrellales</taxon>
        <taxon>Silvanigrellaceae</taxon>
        <taxon>Fluviispira</taxon>
    </lineage>
</organism>
<evidence type="ECO:0008006" key="3">
    <source>
        <dbReference type="Google" id="ProtNLM"/>
    </source>
</evidence>
<proteinExistence type="predicted"/>
<sequence length="641" mass="74194">MESQMKIQSLIPVITILFTFTNAYGQENNLQFRLKNWKAIINPESLKVLSSSPNGLNILTNPIQSNLGSIDKLKFNNSSASWVFPEKQLTVSIKVDNDNLVFNFTSNKNQILEWPSTKEVTNAQDLIIPDGEGLLIPLESKFWQNAFEKYYSTEYEMASAMTMPFYAIRTKNSIITYLSDSSLNNLLYVKNSQNKIFVTQTHEFRKIDNYPPYQISINLMQTLDPLAPAKLFKENLIKNSKFKTLTQKENENPNIKKLYGAMHSYVWGTGRTEDFLNDLRDLKINNLWIGSDVGESDKYKITQNYIQKAINLGYLIGPYDTWENLQNPKTADTPLAIFPNAWPKAAIINKNGSAKPGFQNRGYEASSQYFAMQNPINKDLKDRLNKFAETGINSYFLDVDATGTLHDDYSPTHPMNIEKDLQNRISRLKLISQDKKLVLGSETAVYQFVPYIAFAHGNASVFNGPHWKLTRDKKTYGRWYPTERPSFFFNSLNAPEEYKETKYNPTYRIPLFQTVFHDSIITTDRWEIPITKFRNLMNDRILLELLYGIPSIWALDKKQIKMYSKEIKNLNAFFSPLHKKIATLPMTQFEWLTENKCVQRTQFGNEVQLTANFSNNKFENIPAKSIELNWLKENKKEIYTP</sequence>
<dbReference type="Proteomes" id="UP000442694">
    <property type="component" value="Unassembled WGS sequence"/>
</dbReference>